<keyword evidence="5" id="KW-0472">Membrane</keyword>
<dbReference type="Proteomes" id="UP000182975">
    <property type="component" value="Unassembled WGS sequence"/>
</dbReference>
<feature type="transmembrane region" description="Helical" evidence="5">
    <location>
        <begin position="252"/>
        <end position="269"/>
    </location>
</feature>
<organism evidence="7 8">
    <name type="scientific">Denitrobacterium detoxificans</name>
    <dbReference type="NCBI Taxonomy" id="79604"/>
    <lineage>
        <taxon>Bacteria</taxon>
        <taxon>Bacillati</taxon>
        <taxon>Actinomycetota</taxon>
        <taxon>Coriobacteriia</taxon>
        <taxon>Eggerthellales</taxon>
        <taxon>Eggerthellaceae</taxon>
        <taxon>Denitrobacterium</taxon>
    </lineage>
</organism>
<keyword evidence="5" id="KW-0812">Transmembrane</keyword>
<feature type="transmembrane region" description="Helical" evidence="5">
    <location>
        <begin position="335"/>
        <end position="352"/>
    </location>
</feature>
<dbReference type="InterPro" id="IPR000792">
    <property type="entry name" value="Tscrpt_reg_LuxR_C"/>
</dbReference>
<evidence type="ECO:0000313" key="7">
    <source>
        <dbReference type="EMBL" id="SEO37960.1"/>
    </source>
</evidence>
<evidence type="ECO:0000256" key="3">
    <source>
        <dbReference type="ARBA" id="ARBA00023163"/>
    </source>
</evidence>
<feature type="transmembrane region" description="Helical" evidence="5">
    <location>
        <begin position="89"/>
        <end position="105"/>
    </location>
</feature>
<dbReference type="EMBL" id="FOEC01000001">
    <property type="protein sequence ID" value="SEO37960.1"/>
    <property type="molecule type" value="Genomic_DNA"/>
</dbReference>
<dbReference type="STRING" id="79604.AAY81_09270"/>
<dbReference type="OrthoDB" id="3170315at2"/>
<feature type="transmembrane region" description="Helical" evidence="5">
    <location>
        <begin position="306"/>
        <end position="323"/>
    </location>
</feature>
<dbReference type="SUPFAM" id="SSF103473">
    <property type="entry name" value="MFS general substrate transporter"/>
    <property type="match status" value="1"/>
</dbReference>
<dbReference type="SUPFAM" id="SSF46894">
    <property type="entry name" value="C-terminal effector domain of the bipartite response regulators"/>
    <property type="match status" value="1"/>
</dbReference>
<feature type="domain" description="HTH luxR-type" evidence="6">
    <location>
        <begin position="445"/>
        <end position="510"/>
    </location>
</feature>
<keyword evidence="5" id="KW-1133">Transmembrane helix</keyword>
<feature type="transmembrane region" description="Helical" evidence="5">
    <location>
        <begin position="157"/>
        <end position="184"/>
    </location>
</feature>
<feature type="transmembrane region" description="Helical" evidence="5">
    <location>
        <begin position="281"/>
        <end position="300"/>
    </location>
</feature>
<sequence>MTKAAITTTLKSIKPTYVSLGYALFVAVNATVIWGGVFPFLPMSFQAREITVSFFLTQSIAFMFYFVLCTLCARFNTIRPVHRFLEHNSIGYALGWIALIAATYVNDHVLELTLLGGVLIGFNTAGFFVRWNVIFAADKERKSSVELLRGMAYAPLVYFALYLIPIAMTVYLVPLVFMPLFTLAMKQARKGHEKEIEHFEHFENEAARQNSYRQVIRDYWKAAVCIGSVGFASGVMRSIAVSTPANGELVNMASMVGVLISSLLLFALWSNRPMKINTVTLFRIIFPALMALIALMPLFGEAYLQYFAAITYAIYGCAIIIMMMQCEKAARVRGVTVAFVYGFTGAIIYAMHDFGFITGQFASELVFAGADVPIASAFVMAYVLAFAMYLAHNASAPTASGEPRADHVEFVSSSATPETRKRASAGNREGKQAEVQDRLSKQVALAAEHYELSKREAEILNMFVHGHSAKRVAEELLASENTVNTHVKRMYRKLGVHKKQQLVDLVETFNPKAFSSKDD</sequence>
<evidence type="ECO:0000256" key="5">
    <source>
        <dbReference type="SAM" id="Phobius"/>
    </source>
</evidence>
<evidence type="ECO:0000256" key="2">
    <source>
        <dbReference type="ARBA" id="ARBA00023125"/>
    </source>
</evidence>
<accession>A0A1H8P7N6</accession>
<feature type="transmembrane region" description="Helical" evidence="5">
    <location>
        <begin position="372"/>
        <end position="391"/>
    </location>
</feature>
<keyword evidence="8" id="KW-1185">Reference proteome</keyword>
<dbReference type="InterPro" id="IPR016032">
    <property type="entry name" value="Sig_transdc_resp-reg_C-effctor"/>
</dbReference>
<dbReference type="SMART" id="SM00421">
    <property type="entry name" value="HTH_LUXR"/>
    <property type="match status" value="1"/>
</dbReference>
<dbReference type="PANTHER" id="PTHR44688:SF16">
    <property type="entry name" value="DNA-BINDING TRANSCRIPTIONAL ACTIVATOR DEVR_DOSR"/>
    <property type="match status" value="1"/>
</dbReference>
<dbReference type="PRINTS" id="PR00038">
    <property type="entry name" value="HTHLUXR"/>
</dbReference>
<keyword evidence="1" id="KW-0805">Transcription regulation</keyword>
<proteinExistence type="predicted"/>
<evidence type="ECO:0000313" key="8">
    <source>
        <dbReference type="Proteomes" id="UP000182975"/>
    </source>
</evidence>
<dbReference type="AlphaFoldDB" id="A0A1H8P7N6"/>
<keyword evidence="2" id="KW-0238">DNA-binding</keyword>
<feature type="transmembrane region" description="Helical" evidence="5">
    <location>
        <begin position="20"/>
        <end position="41"/>
    </location>
</feature>
<dbReference type="GO" id="GO:0006355">
    <property type="term" value="P:regulation of DNA-templated transcription"/>
    <property type="evidence" value="ECO:0007669"/>
    <property type="project" value="InterPro"/>
</dbReference>
<dbReference type="GO" id="GO:0003677">
    <property type="term" value="F:DNA binding"/>
    <property type="evidence" value="ECO:0007669"/>
    <property type="project" value="UniProtKB-KW"/>
</dbReference>
<dbReference type="InterPro" id="IPR036259">
    <property type="entry name" value="MFS_trans_sf"/>
</dbReference>
<reference evidence="8" key="1">
    <citation type="submission" date="2016-10" db="EMBL/GenBank/DDBJ databases">
        <authorList>
            <person name="Varghese N."/>
        </authorList>
    </citation>
    <scope>NUCLEOTIDE SEQUENCE [LARGE SCALE GENOMIC DNA]</scope>
    <source>
        <strain evidence="8">DSM 21843</strain>
    </source>
</reference>
<gene>
    <name evidence="7" type="ORF">SAMN02910314_00051</name>
</gene>
<feature type="transmembrane region" description="Helical" evidence="5">
    <location>
        <begin position="112"/>
        <end position="137"/>
    </location>
</feature>
<evidence type="ECO:0000256" key="4">
    <source>
        <dbReference type="SAM" id="MobiDB-lite"/>
    </source>
</evidence>
<evidence type="ECO:0000259" key="6">
    <source>
        <dbReference type="PROSITE" id="PS50043"/>
    </source>
</evidence>
<protein>
    <submittedName>
        <fullName evidence="7">Regulatory protein, luxR family</fullName>
    </submittedName>
</protein>
<dbReference type="PANTHER" id="PTHR44688">
    <property type="entry name" value="DNA-BINDING TRANSCRIPTIONAL ACTIVATOR DEVR_DOSR"/>
    <property type="match status" value="1"/>
</dbReference>
<feature type="region of interest" description="Disordered" evidence="4">
    <location>
        <begin position="397"/>
        <end position="436"/>
    </location>
</feature>
<feature type="transmembrane region" description="Helical" evidence="5">
    <location>
        <begin position="53"/>
        <end position="77"/>
    </location>
</feature>
<name>A0A1H8P7N6_9ACTN</name>
<dbReference type="Gene3D" id="1.10.10.10">
    <property type="entry name" value="Winged helix-like DNA-binding domain superfamily/Winged helix DNA-binding domain"/>
    <property type="match status" value="1"/>
</dbReference>
<dbReference type="InterPro" id="IPR036388">
    <property type="entry name" value="WH-like_DNA-bd_sf"/>
</dbReference>
<dbReference type="CDD" id="cd06170">
    <property type="entry name" value="LuxR_C_like"/>
    <property type="match status" value="1"/>
</dbReference>
<evidence type="ECO:0000256" key="1">
    <source>
        <dbReference type="ARBA" id="ARBA00023015"/>
    </source>
</evidence>
<dbReference type="Pfam" id="PF00196">
    <property type="entry name" value="GerE"/>
    <property type="match status" value="1"/>
</dbReference>
<keyword evidence="3" id="KW-0804">Transcription</keyword>
<dbReference type="RefSeq" id="WP_074777068.1">
    <property type="nucleotide sequence ID" value="NZ_FOEC01000001.1"/>
</dbReference>
<dbReference type="PROSITE" id="PS50043">
    <property type="entry name" value="HTH_LUXR_2"/>
    <property type="match status" value="1"/>
</dbReference>